<evidence type="ECO:0000256" key="1">
    <source>
        <dbReference type="SAM" id="Phobius"/>
    </source>
</evidence>
<keyword evidence="3" id="KW-1185">Reference proteome</keyword>
<keyword evidence="1" id="KW-0812">Transmembrane</keyword>
<feature type="transmembrane region" description="Helical" evidence="1">
    <location>
        <begin position="152"/>
        <end position="178"/>
    </location>
</feature>
<evidence type="ECO:0000313" key="2">
    <source>
        <dbReference type="EMBL" id="CAD7704792.1"/>
    </source>
</evidence>
<proteinExistence type="predicted"/>
<sequence>MRLHQLDDAGHCSRASALLPDDPFPQFAEQRRKVCQQLLQQTTGSLCKQLSLLWGLHAMTVLLQFCDVWGCDRNRVKEFLCPQAFQPLVSCHCSWCPEGNMMMYPCPFFNCTEQGTPPQQYLLGDFPRISISSFASYLGHKSCSNISFRECGFGVVLFCLICLLDLCVLCLSLVPGVVRNHLFHIGRLRPLHLVHRDKTKASLWLLGMQSAAMGKHQQMVILLFATARALPGLKVTA</sequence>
<organism evidence="2 3">
    <name type="scientific">Ostreobium quekettii</name>
    <dbReference type="NCBI Taxonomy" id="121088"/>
    <lineage>
        <taxon>Eukaryota</taxon>
        <taxon>Viridiplantae</taxon>
        <taxon>Chlorophyta</taxon>
        <taxon>core chlorophytes</taxon>
        <taxon>Ulvophyceae</taxon>
        <taxon>TCBD clade</taxon>
        <taxon>Bryopsidales</taxon>
        <taxon>Ostreobineae</taxon>
        <taxon>Ostreobiaceae</taxon>
        <taxon>Ostreobium</taxon>
    </lineage>
</organism>
<reference evidence="2" key="1">
    <citation type="submission" date="2020-12" db="EMBL/GenBank/DDBJ databases">
        <authorList>
            <person name="Iha C."/>
        </authorList>
    </citation>
    <scope>NUCLEOTIDE SEQUENCE</scope>
</reference>
<comment type="caution">
    <text evidence="2">The sequence shown here is derived from an EMBL/GenBank/DDBJ whole genome shotgun (WGS) entry which is preliminary data.</text>
</comment>
<dbReference type="Proteomes" id="UP000708148">
    <property type="component" value="Unassembled WGS sequence"/>
</dbReference>
<accession>A0A8S1JEQ6</accession>
<gene>
    <name evidence="2" type="ORF">OSTQU699_LOCUS10147</name>
</gene>
<keyword evidence="1" id="KW-0472">Membrane</keyword>
<protein>
    <submittedName>
        <fullName evidence="2">Uncharacterized protein</fullName>
    </submittedName>
</protein>
<dbReference type="EMBL" id="CAJHUC010002955">
    <property type="protein sequence ID" value="CAD7704792.1"/>
    <property type="molecule type" value="Genomic_DNA"/>
</dbReference>
<dbReference type="AlphaFoldDB" id="A0A8S1JEQ6"/>
<keyword evidence="1" id="KW-1133">Transmembrane helix</keyword>
<evidence type="ECO:0000313" key="3">
    <source>
        <dbReference type="Proteomes" id="UP000708148"/>
    </source>
</evidence>
<name>A0A8S1JEQ6_9CHLO</name>